<evidence type="ECO:0008006" key="4">
    <source>
        <dbReference type="Google" id="ProtNLM"/>
    </source>
</evidence>
<keyword evidence="1" id="KW-0812">Transmembrane</keyword>
<gene>
    <name evidence="2" type="ORF">BG015_005261</name>
</gene>
<evidence type="ECO:0000256" key="1">
    <source>
        <dbReference type="SAM" id="Phobius"/>
    </source>
</evidence>
<evidence type="ECO:0000313" key="2">
    <source>
        <dbReference type="EMBL" id="KAF9152432.1"/>
    </source>
</evidence>
<accession>A0A9P5S0Z0</accession>
<feature type="transmembrane region" description="Helical" evidence="1">
    <location>
        <begin position="134"/>
        <end position="154"/>
    </location>
</feature>
<organism evidence="2 3">
    <name type="scientific">Linnemannia schmuckeri</name>
    <dbReference type="NCBI Taxonomy" id="64567"/>
    <lineage>
        <taxon>Eukaryota</taxon>
        <taxon>Fungi</taxon>
        <taxon>Fungi incertae sedis</taxon>
        <taxon>Mucoromycota</taxon>
        <taxon>Mortierellomycotina</taxon>
        <taxon>Mortierellomycetes</taxon>
        <taxon>Mortierellales</taxon>
        <taxon>Mortierellaceae</taxon>
        <taxon>Linnemannia</taxon>
    </lineage>
</organism>
<keyword evidence="1" id="KW-0472">Membrane</keyword>
<reference evidence="2" key="1">
    <citation type="journal article" date="2020" name="Fungal Divers.">
        <title>Resolving the Mortierellaceae phylogeny through synthesis of multi-gene phylogenetics and phylogenomics.</title>
        <authorList>
            <person name="Vandepol N."/>
            <person name="Liber J."/>
            <person name="Desiro A."/>
            <person name="Na H."/>
            <person name="Kennedy M."/>
            <person name="Barry K."/>
            <person name="Grigoriev I.V."/>
            <person name="Miller A.N."/>
            <person name="O'Donnell K."/>
            <person name="Stajich J.E."/>
            <person name="Bonito G."/>
        </authorList>
    </citation>
    <scope>NUCLEOTIDE SEQUENCE</scope>
    <source>
        <strain evidence="2">NRRL 6426</strain>
    </source>
</reference>
<dbReference type="OrthoDB" id="2245086at2759"/>
<dbReference type="EMBL" id="JAAAUQ010000244">
    <property type="protein sequence ID" value="KAF9152432.1"/>
    <property type="molecule type" value="Genomic_DNA"/>
</dbReference>
<protein>
    <recommendedName>
        <fullName evidence="4">Protein JTB</fullName>
    </recommendedName>
</protein>
<dbReference type="InterPro" id="IPR008657">
    <property type="entry name" value="JTB"/>
</dbReference>
<comment type="caution">
    <text evidence="2">The sequence shown here is derived from an EMBL/GenBank/DDBJ whole genome shotgun (WGS) entry which is preliminary data.</text>
</comment>
<sequence length="174" mass="19704">MAVNLRAHSRPSLWTLTVRKPSTSHSLFVTTVLTLSPAPTTPYSPLPVSNLAKRYPQGAPNTANPPYTCITIGECQACSALQVKTEESCKDTHNRQRIECKYDDPKNDENEELKIRLPTYHSCLRVKAVEARRFAHFLSSNVFLALFSGILMMWRKRKLAAAQYRRMARRIGIA</sequence>
<dbReference type="GO" id="GO:0016020">
    <property type="term" value="C:membrane"/>
    <property type="evidence" value="ECO:0007669"/>
    <property type="project" value="InterPro"/>
</dbReference>
<keyword evidence="3" id="KW-1185">Reference proteome</keyword>
<evidence type="ECO:0000313" key="3">
    <source>
        <dbReference type="Proteomes" id="UP000748756"/>
    </source>
</evidence>
<dbReference type="Pfam" id="PF05439">
    <property type="entry name" value="JTB"/>
    <property type="match status" value="1"/>
</dbReference>
<proteinExistence type="predicted"/>
<dbReference type="AlphaFoldDB" id="A0A9P5S0Z0"/>
<dbReference type="Proteomes" id="UP000748756">
    <property type="component" value="Unassembled WGS sequence"/>
</dbReference>
<keyword evidence="1" id="KW-1133">Transmembrane helix</keyword>
<name>A0A9P5S0Z0_9FUNG</name>